<evidence type="ECO:0000256" key="1">
    <source>
        <dbReference type="ARBA" id="ARBA00007118"/>
    </source>
</evidence>
<evidence type="ECO:0000313" key="5">
    <source>
        <dbReference type="Proteomes" id="UP000198959"/>
    </source>
</evidence>
<dbReference type="GO" id="GO:0016491">
    <property type="term" value="F:oxidoreductase activity"/>
    <property type="evidence" value="ECO:0007669"/>
    <property type="project" value="UniProtKB-KW"/>
</dbReference>
<dbReference type="AlphaFoldDB" id="A0A1C6S2B5"/>
<feature type="domain" description="Nitroreductase" evidence="3">
    <location>
        <begin position="78"/>
        <end position="160"/>
    </location>
</feature>
<evidence type="ECO:0000256" key="2">
    <source>
        <dbReference type="ARBA" id="ARBA00023002"/>
    </source>
</evidence>
<evidence type="ECO:0000259" key="3">
    <source>
        <dbReference type="Pfam" id="PF00881"/>
    </source>
</evidence>
<dbReference type="CDD" id="cd02138">
    <property type="entry name" value="TdsD-like"/>
    <property type="match status" value="1"/>
</dbReference>
<accession>A0A1C6S2B5</accession>
<dbReference type="Gene3D" id="3.40.109.10">
    <property type="entry name" value="NADH Oxidase"/>
    <property type="match status" value="1"/>
</dbReference>
<comment type="similarity">
    <text evidence="1">Belongs to the nitroreductase family.</text>
</comment>
<dbReference type="Proteomes" id="UP000198959">
    <property type="component" value="Unassembled WGS sequence"/>
</dbReference>
<evidence type="ECO:0000313" key="4">
    <source>
        <dbReference type="EMBL" id="SCL23515.1"/>
    </source>
</evidence>
<keyword evidence="2" id="KW-0560">Oxidoreductase</keyword>
<feature type="domain" description="Nitroreductase" evidence="3">
    <location>
        <begin position="17"/>
        <end position="71"/>
    </location>
</feature>
<dbReference type="STRING" id="145854.GA0074692_1594"/>
<dbReference type="InterPro" id="IPR029479">
    <property type="entry name" value="Nitroreductase"/>
</dbReference>
<dbReference type="PANTHER" id="PTHR43673:SF10">
    <property type="entry name" value="NADH DEHYDROGENASE_NAD(P)H NITROREDUCTASE XCC3605-RELATED"/>
    <property type="match status" value="1"/>
</dbReference>
<proteinExistence type="inferred from homology"/>
<dbReference type="PANTHER" id="PTHR43673">
    <property type="entry name" value="NAD(P)H NITROREDUCTASE YDGI-RELATED"/>
    <property type="match status" value="1"/>
</dbReference>
<dbReference type="InterPro" id="IPR000415">
    <property type="entry name" value="Nitroreductase-like"/>
</dbReference>
<dbReference type="SUPFAM" id="SSF55469">
    <property type="entry name" value="FMN-dependent nitroreductase-like"/>
    <property type="match status" value="1"/>
</dbReference>
<gene>
    <name evidence="4" type="ORF">GA0074692_1594</name>
</gene>
<protein>
    <submittedName>
        <fullName evidence="4">Nitroreductase</fullName>
    </submittedName>
</protein>
<reference evidence="5" key="1">
    <citation type="submission" date="2016-06" db="EMBL/GenBank/DDBJ databases">
        <authorList>
            <person name="Varghese N."/>
            <person name="Submissions Spin"/>
        </authorList>
    </citation>
    <scope>NUCLEOTIDE SEQUENCE [LARGE SCALE GENOMIC DNA]</scope>
    <source>
        <strain evidence="5">DSM 43817</strain>
    </source>
</reference>
<dbReference type="OrthoDB" id="9802510at2"/>
<sequence length="200" mass="21577">MTHARTADTSAPLHPLLAQRWSPRSFDPTHDLDDAALRPLLEAARWAPSANNSQPWRFLVTRRGEESFTRLRETLNPGNQVWAEAASALLLVTAQTVDETGQSRRFALYDTGQAVAHLVVQAQSHGLVTHQMGGFDAEAARAAFGLDAGLQPVVVVAVGRVDAADRLPAPLAAREQAPRVRQPLDAMLLSPTRDALPASA</sequence>
<dbReference type="EMBL" id="FMHW01000002">
    <property type="protein sequence ID" value="SCL23515.1"/>
    <property type="molecule type" value="Genomic_DNA"/>
</dbReference>
<name>A0A1C6S2B5_9ACTN</name>
<dbReference type="RefSeq" id="WP_091640988.1">
    <property type="nucleotide sequence ID" value="NZ_FMHW01000002.1"/>
</dbReference>
<organism evidence="4 5">
    <name type="scientific">Micromonospora pallida</name>
    <dbReference type="NCBI Taxonomy" id="145854"/>
    <lineage>
        <taxon>Bacteria</taxon>
        <taxon>Bacillati</taxon>
        <taxon>Actinomycetota</taxon>
        <taxon>Actinomycetes</taxon>
        <taxon>Micromonosporales</taxon>
        <taxon>Micromonosporaceae</taxon>
        <taxon>Micromonospora</taxon>
    </lineage>
</organism>
<keyword evidence="5" id="KW-1185">Reference proteome</keyword>
<dbReference type="Pfam" id="PF00881">
    <property type="entry name" value="Nitroreductase"/>
    <property type="match status" value="2"/>
</dbReference>